<accession>A0A6J1MBS7</accession>
<feature type="region of interest" description="Disordered" evidence="1">
    <location>
        <begin position="498"/>
        <end position="534"/>
    </location>
</feature>
<evidence type="ECO:0000313" key="3">
    <source>
        <dbReference type="RefSeq" id="XP_023178780.2"/>
    </source>
</evidence>
<keyword evidence="2" id="KW-1185">Reference proteome</keyword>
<feature type="compositionally biased region" description="Polar residues" evidence="1">
    <location>
        <begin position="206"/>
        <end position="215"/>
    </location>
</feature>
<dbReference type="KEGG" id="dhe:111604795"/>
<reference evidence="3" key="1">
    <citation type="submission" date="2025-08" db="UniProtKB">
        <authorList>
            <consortium name="RefSeq"/>
        </authorList>
    </citation>
    <scope>IDENTIFICATION</scope>
    <source>
        <strain evidence="3">15085-1641.00</strain>
        <tissue evidence="3">Whole body</tissue>
    </source>
</reference>
<dbReference type="AlphaFoldDB" id="A0A6J1MBS7"/>
<feature type="region of interest" description="Disordered" evidence="1">
    <location>
        <begin position="197"/>
        <end position="217"/>
    </location>
</feature>
<feature type="compositionally biased region" description="Basic residues" evidence="1">
    <location>
        <begin position="465"/>
        <end position="475"/>
    </location>
</feature>
<proteinExistence type="predicted"/>
<evidence type="ECO:0000313" key="2">
    <source>
        <dbReference type="Proteomes" id="UP000504633"/>
    </source>
</evidence>
<dbReference type="Proteomes" id="UP000504633">
    <property type="component" value="Unplaced"/>
</dbReference>
<feature type="compositionally biased region" description="Low complexity" evidence="1">
    <location>
        <begin position="278"/>
        <end position="295"/>
    </location>
</feature>
<gene>
    <name evidence="3" type="primary">LOC111604795</name>
</gene>
<feature type="compositionally biased region" description="Basic residues" evidence="1">
    <location>
        <begin position="296"/>
        <end position="306"/>
    </location>
</feature>
<feature type="region of interest" description="Disordered" evidence="1">
    <location>
        <begin position="275"/>
        <end position="310"/>
    </location>
</feature>
<evidence type="ECO:0000256" key="1">
    <source>
        <dbReference type="SAM" id="MobiDB-lite"/>
    </source>
</evidence>
<protein>
    <submittedName>
        <fullName evidence="3">Uncharacterized protein LOC111604795</fullName>
    </submittedName>
</protein>
<dbReference type="GeneID" id="111604795"/>
<organism evidence="2 3">
    <name type="scientific">Drosophila hydei</name>
    <name type="common">Fruit fly</name>
    <dbReference type="NCBI Taxonomy" id="7224"/>
    <lineage>
        <taxon>Eukaryota</taxon>
        <taxon>Metazoa</taxon>
        <taxon>Ecdysozoa</taxon>
        <taxon>Arthropoda</taxon>
        <taxon>Hexapoda</taxon>
        <taxon>Insecta</taxon>
        <taxon>Pterygota</taxon>
        <taxon>Neoptera</taxon>
        <taxon>Endopterygota</taxon>
        <taxon>Diptera</taxon>
        <taxon>Brachycera</taxon>
        <taxon>Muscomorpha</taxon>
        <taxon>Ephydroidea</taxon>
        <taxon>Drosophilidae</taxon>
        <taxon>Drosophila</taxon>
    </lineage>
</organism>
<feature type="region of interest" description="Disordered" evidence="1">
    <location>
        <begin position="459"/>
        <end position="479"/>
    </location>
</feature>
<name>A0A6J1MBS7_DROHY</name>
<dbReference type="RefSeq" id="XP_023178780.2">
    <property type="nucleotide sequence ID" value="XM_023323012.2"/>
</dbReference>
<dbReference type="OMA" id="CLSEEYD"/>
<dbReference type="OrthoDB" id="2150121at2759"/>
<feature type="compositionally biased region" description="Basic and acidic residues" evidence="1">
    <location>
        <begin position="516"/>
        <end position="528"/>
    </location>
</feature>
<sequence length="539" mass="60902">MSTHMGRAYLNSCVKVPIDPCNNCPAPVYNRPRLCMGKKVKAKASTCKAEDAIASNWTSQTGIRSLAKFYDSIPDYCEVKHLHKADFYSTLESLRTTSRELRAQSASPEQLKESVSCKVKQHNVKSKKLKKKIPNIPPLILPEQGTPTPDVTHSSSCLSEEYEKCIRDLSRLANFKQDFAIEVDDFKQSLKAFEQEFKRNAERPKSTSSGTQTLKLTPMPKVPAMHTAERAKVRSEMLRKCYSVNDLSASGTAAPKLELLTRSNYFPSKEVPKLHIESPSVSSKRSSNSSASGSSRVRRRRSRKVKVTSVEKKQPELLSIFELKPLPGKRASSVSPQHPVARPNLAATLRAEVSRKKVKDLKNNCTFHDPRPQYDWEVRKTPAWKSLSLNEPHKALLSIRLATRKAEQALQEHQYELHMQMMQQRVKSAPLLLEGQTYWGPEVGKLSHSCRSEAMLHGCESNQQRRNKQPKKKCNSSRCPTAITDADIKVQQLRKIYGAQLKPSSRQSQRSTSRRRQVEQTPEPHDSGDDLCSVDRAFL</sequence>